<accession>M2TH78</accession>
<dbReference type="Proteomes" id="UP000016936">
    <property type="component" value="Unassembled WGS sequence"/>
</dbReference>
<proteinExistence type="predicted"/>
<dbReference type="OMA" id="RMFWGDP"/>
<feature type="region of interest" description="Disordered" evidence="1">
    <location>
        <begin position="1"/>
        <end position="52"/>
    </location>
</feature>
<dbReference type="eggNOG" id="ENOG502S1B6">
    <property type="taxonomic scope" value="Eukaryota"/>
</dbReference>
<protein>
    <recommendedName>
        <fullName evidence="2">Aminoglycoside phosphotransferase domain-containing protein</fullName>
    </recommendedName>
</protein>
<organism evidence="3 4">
    <name type="scientific">Cochliobolus heterostrophus (strain C5 / ATCC 48332 / race O)</name>
    <name type="common">Southern corn leaf blight fungus</name>
    <name type="synonym">Bipolaris maydis</name>
    <dbReference type="NCBI Taxonomy" id="701091"/>
    <lineage>
        <taxon>Eukaryota</taxon>
        <taxon>Fungi</taxon>
        <taxon>Dikarya</taxon>
        <taxon>Ascomycota</taxon>
        <taxon>Pezizomycotina</taxon>
        <taxon>Dothideomycetes</taxon>
        <taxon>Pleosporomycetidae</taxon>
        <taxon>Pleosporales</taxon>
        <taxon>Pleosporineae</taxon>
        <taxon>Pleosporaceae</taxon>
        <taxon>Bipolaris</taxon>
    </lineage>
</organism>
<name>M2TH78_COCH5</name>
<dbReference type="PANTHER" id="PTHR21310">
    <property type="entry name" value="AMINOGLYCOSIDE PHOSPHOTRANSFERASE-RELATED-RELATED"/>
    <property type="match status" value="1"/>
</dbReference>
<feature type="compositionally biased region" description="Low complexity" evidence="1">
    <location>
        <begin position="27"/>
        <end position="46"/>
    </location>
</feature>
<keyword evidence="4" id="KW-1185">Reference proteome</keyword>
<gene>
    <name evidence="3" type="ORF">COCHEDRAFT_1199643</name>
</gene>
<dbReference type="STRING" id="701091.M2TH78"/>
<evidence type="ECO:0000313" key="3">
    <source>
        <dbReference type="EMBL" id="EMD96795.1"/>
    </source>
</evidence>
<dbReference type="Pfam" id="PF01636">
    <property type="entry name" value="APH"/>
    <property type="match status" value="1"/>
</dbReference>
<dbReference type="InterPro" id="IPR011009">
    <property type="entry name" value="Kinase-like_dom_sf"/>
</dbReference>
<feature type="domain" description="Aminoglycoside phosphotransferase" evidence="2">
    <location>
        <begin position="84"/>
        <end position="297"/>
    </location>
</feature>
<dbReference type="InterPro" id="IPR002575">
    <property type="entry name" value="Aminoglycoside_PTrfase"/>
</dbReference>
<dbReference type="AlphaFoldDB" id="M2TH78"/>
<dbReference type="InterPro" id="IPR051678">
    <property type="entry name" value="AGP_Transferase"/>
</dbReference>
<reference evidence="3 4" key="1">
    <citation type="journal article" date="2012" name="PLoS Pathog.">
        <title>Diverse lifestyles and strategies of plant pathogenesis encoded in the genomes of eighteen Dothideomycetes fungi.</title>
        <authorList>
            <person name="Ohm R.A."/>
            <person name="Feau N."/>
            <person name="Henrissat B."/>
            <person name="Schoch C.L."/>
            <person name="Horwitz B.A."/>
            <person name="Barry K.W."/>
            <person name="Condon B.J."/>
            <person name="Copeland A.C."/>
            <person name="Dhillon B."/>
            <person name="Glaser F."/>
            <person name="Hesse C.N."/>
            <person name="Kosti I."/>
            <person name="LaButti K."/>
            <person name="Lindquist E.A."/>
            <person name="Lucas S."/>
            <person name="Salamov A.A."/>
            <person name="Bradshaw R.E."/>
            <person name="Ciuffetti L."/>
            <person name="Hamelin R.C."/>
            <person name="Kema G.H.J."/>
            <person name="Lawrence C."/>
            <person name="Scott J.A."/>
            <person name="Spatafora J.W."/>
            <person name="Turgeon B.G."/>
            <person name="de Wit P.J.G.M."/>
            <person name="Zhong S."/>
            <person name="Goodwin S.B."/>
            <person name="Grigoriev I.V."/>
        </authorList>
    </citation>
    <scope>NUCLEOTIDE SEQUENCE [LARGE SCALE GENOMIC DNA]</scope>
    <source>
        <strain evidence="4">C5 / ATCC 48332 / race O</strain>
    </source>
</reference>
<dbReference type="HOGENOM" id="CLU_019843_0_0_1"/>
<sequence length="368" mass="41028">MHHPPRHAAIYKPPNMSRGTYAVKPVRSSTSTSSSSTSSSSSSRSRASIQTSVTTLDTSSIQRLIRTVYRSSKITVQQVEVIQGYLGQIYVTRLADGSSLVLKCPPAHNVRLLRHEKHILDTERKTLEMIREYTRVPVPQLITFDSHSSALGRPFLLMSHIPGRRLSELAPYLTPSERNAIDHTMGTHMRSLTALSAPQFGQAHRVFAKKGSTTWREAFLGLLESTLRDAEDMLVNLHSESIRYWIGKHAHHLDKVMEPRLVAPNACIPDNVLLDEHTRQVVGLFGFSNILWGDPLMSGGMADASEAFLTGLGECAPRTGPAKVRIMIYRVYRATLRLVAHHYRLHDGTDELDARRELSTALNLLAAV</sequence>
<dbReference type="EMBL" id="KB445569">
    <property type="protein sequence ID" value="EMD96795.1"/>
    <property type="molecule type" value="Genomic_DNA"/>
</dbReference>
<evidence type="ECO:0000256" key="1">
    <source>
        <dbReference type="SAM" id="MobiDB-lite"/>
    </source>
</evidence>
<evidence type="ECO:0000259" key="2">
    <source>
        <dbReference type="Pfam" id="PF01636"/>
    </source>
</evidence>
<dbReference type="SUPFAM" id="SSF56112">
    <property type="entry name" value="Protein kinase-like (PK-like)"/>
    <property type="match status" value="1"/>
</dbReference>
<evidence type="ECO:0000313" key="4">
    <source>
        <dbReference type="Proteomes" id="UP000016936"/>
    </source>
</evidence>
<reference evidence="4" key="2">
    <citation type="journal article" date="2013" name="PLoS Genet.">
        <title>Comparative genome structure, secondary metabolite, and effector coding capacity across Cochliobolus pathogens.</title>
        <authorList>
            <person name="Condon B.J."/>
            <person name="Leng Y."/>
            <person name="Wu D."/>
            <person name="Bushley K.E."/>
            <person name="Ohm R.A."/>
            <person name="Otillar R."/>
            <person name="Martin J."/>
            <person name="Schackwitz W."/>
            <person name="Grimwood J."/>
            <person name="MohdZainudin N."/>
            <person name="Xue C."/>
            <person name="Wang R."/>
            <person name="Manning V.A."/>
            <person name="Dhillon B."/>
            <person name="Tu Z.J."/>
            <person name="Steffenson B.J."/>
            <person name="Salamov A."/>
            <person name="Sun H."/>
            <person name="Lowry S."/>
            <person name="LaButti K."/>
            <person name="Han J."/>
            <person name="Copeland A."/>
            <person name="Lindquist E."/>
            <person name="Barry K."/>
            <person name="Schmutz J."/>
            <person name="Baker S.E."/>
            <person name="Ciuffetti L.M."/>
            <person name="Grigoriev I.V."/>
            <person name="Zhong S."/>
            <person name="Turgeon B.G."/>
        </authorList>
    </citation>
    <scope>NUCLEOTIDE SEQUENCE [LARGE SCALE GENOMIC DNA]</scope>
    <source>
        <strain evidence="4">C5 / ATCC 48332 / race O</strain>
    </source>
</reference>
<dbReference type="Gene3D" id="3.30.200.20">
    <property type="entry name" value="Phosphorylase Kinase, domain 1"/>
    <property type="match status" value="1"/>
</dbReference>
<dbReference type="OrthoDB" id="5210591at2759"/>
<dbReference type="PANTHER" id="PTHR21310:SF59">
    <property type="entry name" value="AMINOGLYCOSIDE PHOSPHOTRANSFERASE DOMAIN-CONTAINING PROTEIN"/>
    <property type="match status" value="1"/>
</dbReference>